<dbReference type="PANTHER" id="PTHR30408">
    <property type="entry name" value="TYPE-1 RESTRICTION ENZYME ECOKI SPECIFICITY PROTEIN"/>
    <property type="match status" value="1"/>
</dbReference>
<evidence type="ECO:0000259" key="4">
    <source>
        <dbReference type="Pfam" id="PF01420"/>
    </source>
</evidence>
<keyword evidence="6" id="KW-1185">Reference proteome</keyword>
<protein>
    <submittedName>
        <fullName evidence="5">Restriction endonuclease subunit S</fullName>
    </submittedName>
</protein>
<evidence type="ECO:0000313" key="5">
    <source>
        <dbReference type="EMBL" id="GAA0493490.1"/>
    </source>
</evidence>
<proteinExistence type="inferred from homology"/>
<dbReference type="RefSeq" id="WP_346025404.1">
    <property type="nucleotide sequence ID" value="NZ_BAAADA010000195.1"/>
</dbReference>
<dbReference type="Pfam" id="PF01420">
    <property type="entry name" value="Methylase_S"/>
    <property type="match status" value="2"/>
</dbReference>
<sequence length="403" mass="46081">MTYNSIPISEGFEIISGGTPKRTVKSYWNGDIPWISIKDFNDEYRYLLNTEDYINNEGLRNSSTNILDKNDIIISARGTVGKINMIRKPMAFNQSCYGLRAREGIEAKYGYFAIKNSIRELQSHAYGSVFSTITKVTFDNIEIPKPKLSEQKVIGNILSSLDDKIENNNAIIANLEEQAQTIFKSWFIDFEPFKDEKFTDSELGRFPEGWKKISLENIATFKNGLAMQKFRPETEQDSLPVLKIKELRANKTDSSSDRCTVDIPKEVLIENGDIIFSWSGSLLVEVWTGGTAGLNQHLFKVSSNKYNKWFYYYWTKFFLNQFVAIARDRATTMGHIKRSHLKEAKVLIPDDVTLGEMDKVMDPIISKIINLGVQNKKLEELRDTLLPKLMSGEIQVEEAVETE</sequence>
<comment type="caution">
    <text evidence="5">The sequence shown here is derived from an EMBL/GenBank/DDBJ whole genome shotgun (WGS) entry which is preliminary data.</text>
</comment>
<organism evidence="5 6">
    <name type="scientific">Alkalibacterium indicireducens</name>
    <dbReference type="NCBI Taxonomy" id="398758"/>
    <lineage>
        <taxon>Bacteria</taxon>
        <taxon>Bacillati</taxon>
        <taxon>Bacillota</taxon>
        <taxon>Bacilli</taxon>
        <taxon>Lactobacillales</taxon>
        <taxon>Carnobacteriaceae</taxon>
        <taxon>Alkalibacterium</taxon>
    </lineage>
</organism>
<keyword evidence="2" id="KW-0680">Restriction system</keyword>
<reference evidence="5 6" key="1">
    <citation type="journal article" date="2019" name="Int. J. Syst. Evol. Microbiol.">
        <title>The Global Catalogue of Microorganisms (GCM) 10K type strain sequencing project: providing services to taxonomists for standard genome sequencing and annotation.</title>
        <authorList>
            <consortium name="The Broad Institute Genomics Platform"/>
            <consortium name="The Broad Institute Genome Sequencing Center for Infectious Disease"/>
            <person name="Wu L."/>
            <person name="Ma J."/>
        </authorList>
    </citation>
    <scope>NUCLEOTIDE SEQUENCE [LARGE SCALE GENOMIC DNA]</scope>
    <source>
        <strain evidence="5 6">JCM 14232</strain>
    </source>
</reference>
<dbReference type="PANTHER" id="PTHR30408:SF12">
    <property type="entry name" value="TYPE I RESTRICTION ENZYME MJAVIII SPECIFICITY SUBUNIT"/>
    <property type="match status" value="1"/>
</dbReference>
<evidence type="ECO:0000256" key="1">
    <source>
        <dbReference type="ARBA" id="ARBA00010923"/>
    </source>
</evidence>
<evidence type="ECO:0000256" key="3">
    <source>
        <dbReference type="ARBA" id="ARBA00023125"/>
    </source>
</evidence>
<dbReference type="InterPro" id="IPR044946">
    <property type="entry name" value="Restrct_endonuc_typeI_TRD_sf"/>
</dbReference>
<dbReference type="InterPro" id="IPR000055">
    <property type="entry name" value="Restrct_endonuc_typeI_TRD"/>
</dbReference>
<dbReference type="Proteomes" id="UP001410648">
    <property type="component" value="Unassembled WGS sequence"/>
</dbReference>
<dbReference type="CDD" id="cd17243">
    <property type="entry name" value="RMtype1_S_AchA6I-TRD2-CR2_like"/>
    <property type="match status" value="1"/>
</dbReference>
<keyword evidence="5" id="KW-0540">Nuclease</keyword>
<dbReference type="SUPFAM" id="SSF116734">
    <property type="entry name" value="DNA methylase specificity domain"/>
    <property type="match status" value="2"/>
</dbReference>
<keyword evidence="3" id="KW-0238">DNA-binding</keyword>
<feature type="domain" description="Type I restriction modification DNA specificity" evidence="4">
    <location>
        <begin position="7"/>
        <end position="177"/>
    </location>
</feature>
<feature type="domain" description="Type I restriction modification DNA specificity" evidence="4">
    <location>
        <begin position="207"/>
        <end position="368"/>
    </location>
</feature>
<keyword evidence="5" id="KW-0378">Hydrolase</keyword>
<evidence type="ECO:0000313" key="6">
    <source>
        <dbReference type="Proteomes" id="UP001410648"/>
    </source>
</evidence>
<name>A0ABN1BA69_9LACT</name>
<dbReference type="EMBL" id="BAAADA010000195">
    <property type="protein sequence ID" value="GAA0493490.1"/>
    <property type="molecule type" value="Genomic_DNA"/>
</dbReference>
<comment type="similarity">
    <text evidence="1">Belongs to the type-I restriction system S methylase family.</text>
</comment>
<gene>
    <name evidence="5" type="ORF">GCM10008936_20550</name>
</gene>
<dbReference type="GO" id="GO:0004519">
    <property type="term" value="F:endonuclease activity"/>
    <property type="evidence" value="ECO:0007669"/>
    <property type="project" value="UniProtKB-KW"/>
</dbReference>
<dbReference type="Gene3D" id="3.90.220.20">
    <property type="entry name" value="DNA methylase specificity domains"/>
    <property type="match status" value="2"/>
</dbReference>
<dbReference type="Gene3D" id="1.10.287.1120">
    <property type="entry name" value="Bipartite methylase S protein"/>
    <property type="match status" value="1"/>
</dbReference>
<dbReference type="InterPro" id="IPR052021">
    <property type="entry name" value="Type-I_RS_S_subunit"/>
</dbReference>
<accession>A0ABN1BA69</accession>
<keyword evidence="5" id="KW-0255">Endonuclease</keyword>
<evidence type="ECO:0000256" key="2">
    <source>
        <dbReference type="ARBA" id="ARBA00022747"/>
    </source>
</evidence>